<sequence length="137" mass="15492">MYELFEHTADLGLRIIAPDLATLFSEAAVCLFSAVVEDLTTIRESQSWELQIPRDGGLDDLLFDWLRALLSHADVHRVLLGRFDVQVTDAGMHARIFGEPIDRDRHPLSHEVKAITYHGLTIEPRDGGWFAEIIVDI</sequence>
<evidence type="ECO:0000256" key="3">
    <source>
        <dbReference type="ARBA" id="ARBA00022723"/>
    </source>
</evidence>
<dbReference type="SUPFAM" id="SSF69819">
    <property type="entry name" value="MTH1598-like"/>
    <property type="match status" value="1"/>
</dbReference>
<feature type="domain" description="Archease" evidence="5">
    <location>
        <begin position="2"/>
        <end position="137"/>
    </location>
</feature>
<evidence type="ECO:0000313" key="7">
    <source>
        <dbReference type="Proteomes" id="UP000464378"/>
    </source>
</evidence>
<dbReference type="PANTHER" id="PTHR12682">
    <property type="entry name" value="ARCHEASE"/>
    <property type="match status" value="1"/>
</dbReference>
<dbReference type="InterPro" id="IPR023572">
    <property type="entry name" value="Archease_dom"/>
</dbReference>
<keyword evidence="2" id="KW-0819">tRNA processing</keyword>
<dbReference type="InterPro" id="IPR002804">
    <property type="entry name" value="Archease"/>
</dbReference>
<proteinExistence type="inferred from homology"/>
<keyword evidence="4" id="KW-0106">Calcium</keyword>
<dbReference type="Pfam" id="PF01951">
    <property type="entry name" value="Archease"/>
    <property type="match status" value="1"/>
</dbReference>
<gene>
    <name evidence="6" type="ORF">GMBLW1_40200</name>
</gene>
<evidence type="ECO:0000256" key="1">
    <source>
        <dbReference type="ARBA" id="ARBA00007963"/>
    </source>
</evidence>
<dbReference type="PANTHER" id="PTHR12682:SF11">
    <property type="entry name" value="PROTEIN ARCHEASE"/>
    <property type="match status" value="1"/>
</dbReference>
<comment type="similarity">
    <text evidence="1">Belongs to the archease family.</text>
</comment>
<keyword evidence="7" id="KW-1185">Reference proteome</keyword>
<dbReference type="GO" id="GO:0008033">
    <property type="term" value="P:tRNA processing"/>
    <property type="evidence" value="ECO:0007669"/>
    <property type="project" value="UniProtKB-KW"/>
</dbReference>
<reference evidence="6" key="1">
    <citation type="submission" date="2019-04" db="EMBL/GenBank/DDBJ databases">
        <authorList>
            <consortium name="Science for Life Laboratories"/>
        </authorList>
    </citation>
    <scope>NUCLEOTIDE SEQUENCE</scope>
    <source>
        <strain evidence="6">MBLW1</strain>
    </source>
</reference>
<name>A0A6C2YVH7_9BACT</name>
<dbReference type="EMBL" id="LR586016">
    <property type="protein sequence ID" value="VIP05173.1"/>
    <property type="molecule type" value="Genomic_DNA"/>
</dbReference>
<dbReference type="InterPro" id="IPR036820">
    <property type="entry name" value="Archease_dom_sf"/>
</dbReference>
<dbReference type="InParanoid" id="A0A6C2YVH7"/>
<keyword evidence="3" id="KW-0479">Metal-binding</keyword>
<evidence type="ECO:0000256" key="4">
    <source>
        <dbReference type="ARBA" id="ARBA00022837"/>
    </source>
</evidence>
<dbReference type="RefSeq" id="WP_162660225.1">
    <property type="nucleotide sequence ID" value="NZ_LR593887.1"/>
</dbReference>
<dbReference type="Proteomes" id="UP000464378">
    <property type="component" value="Chromosome"/>
</dbReference>
<dbReference type="GO" id="GO:0046872">
    <property type="term" value="F:metal ion binding"/>
    <property type="evidence" value="ECO:0007669"/>
    <property type="project" value="UniProtKB-KW"/>
</dbReference>
<evidence type="ECO:0000256" key="2">
    <source>
        <dbReference type="ARBA" id="ARBA00022694"/>
    </source>
</evidence>
<protein>
    <recommendedName>
        <fullName evidence="5">Archease domain-containing protein</fullName>
    </recommendedName>
</protein>
<organism evidence="6">
    <name type="scientific">Tuwongella immobilis</name>
    <dbReference type="NCBI Taxonomy" id="692036"/>
    <lineage>
        <taxon>Bacteria</taxon>
        <taxon>Pseudomonadati</taxon>
        <taxon>Planctomycetota</taxon>
        <taxon>Planctomycetia</taxon>
        <taxon>Gemmatales</taxon>
        <taxon>Gemmataceae</taxon>
        <taxon>Tuwongella</taxon>
    </lineage>
</organism>
<accession>A0A6C2YVH7</accession>
<dbReference type="Gene3D" id="3.55.10.10">
    <property type="entry name" value="Archease domain"/>
    <property type="match status" value="1"/>
</dbReference>
<evidence type="ECO:0000259" key="5">
    <source>
        <dbReference type="Pfam" id="PF01951"/>
    </source>
</evidence>
<evidence type="ECO:0000313" key="6">
    <source>
        <dbReference type="EMBL" id="VIP05173.1"/>
    </source>
</evidence>
<dbReference type="KEGG" id="tim:GMBLW1_40200"/>
<dbReference type="EMBL" id="LR593887">
    <property type="protein sequence ID" value="VTS07702.1"/>
    <property type="molecule type" value="Genomic_DNA"/>
</dbReference>
<dbReference type="AlphaFoldDB" id="A0A6C2YVH7"/>